<dbReference type="AlphaFoldDB" id="A0A7G7W6Z5"/>
<evidence type="ECO:0000313" key="3">
    <source>
        <dbReference type="Proteomes" id="UP000515489"/>
    </source>
</evidence>
<feature type="chain" id="PRO_5028854429" evidence="1">
    <location>
        <begin position="20"/>
        <end position="508"/>
    </location>
</feature>
<evidence type="ECO:0000256" key="1">
    <source>
        <dbReference type="SAM" id="SignalP"/>
    </source>
</evidence>
<dbReference type="Proteomes" id="UP000515489">
    <property type="component" value="Chromosome"/>
</dbReference>
<feature type="signal peptide" evidence="1">
    <location>
        <begin position="1"/>
        <end position="19"/>
    </location>
</feature>
<keyword evidence="1" id="KW-0732">Signal</keyword>
<name>A0A7G7W6Z5_9BACT</name>
<dbReference type="InterPro" id="IPR011047">
    <property type="entry name" value="Quinoprotein_ADH-like_sf"/>
</dbReference>
<organism evidence="2 3">
    <name type="scientific">Hymenobacter sediminicola</name>
    <dbReference type="NCBI Taxonomy" id="2761579"/>
    <lineage>
        <taxon>Bacteria</taxon>
        <taxon>Pseudomonadati</taxon>
        <taxon>Bacteroidota</taxon>
        <taxon>Cytophagia</taxon>
        <taxon>Cytophagales</taxon>
        <taxon>Hymenobacteraceae</taxon>
        <taxon>Hymenobacter</taxon>
    </lineage>
</organism>
<keyword evidence="3" id="KW-1185">Reference proteome</keyword>
<accession>A0A7G7W6Z5</accession>
<sequence>MRFVASILLLLTLLLPARAQRLVQERVYPNPTNPSAGIGFNDLRLMPGGDLAASGPASDPASGFRNHLWRIRAATLDTVWHRVGVGMFSGDQRLHVLADGSLTFCGNYLPPTYRRETVVQRFSAAGQLRTMVPTVNPFGTDRIFGASLLAPGNGYFIALTSFPATRLRGQLIRTDSSGNLHWIRNQGWQYNDYWIDMQYTRSGNLLLAGISQVPNTPRFVLKLLEVNLQGDSVQGRLIAPLGTNYNVEMHLVYNRLLPTADGGYLLPGRVDTVDAQGRSVPMPILVKVNAQLQPQWTYVHRALWPQSGLYGNMVALQDGSVLVQAYYYNPRTLSDRLRLHRFSATGQLLSTMELPSVVCPSVRPAPMVPDATGRYLYIGGSCSDYISGNRSGAYLAVVDLQSLPGAVVLSVPQPAQPTAAAPLTFALFPNPATTTATVRYQLPAGTTAAALHLTDATGRLVRRLTLRGGSGGEVAVPLAGLAPGLYGATLLAADGRPLATRRLAVATE</sequence>
<dbReference type="KEGG" id="hsk:H4317_18645"/>
<evidence type="ECO:0000313" key="2">
    <source>
        <dbReference type="EMBL" id="QNH62138.1"/>
    </source>
</evidence>
<dbReference type="EMBL" id="CP060202">
    <property type="protein sequence ID" value="QNH62138.1"/>
    <property type="molecule type" value="Genomic_DNA"/>
</dbReference>
<protein>
    <submittedName>
        <fullName evidence="2">T9SS type A sorting domain-containing protein</fullName>
    </submittedName>
</protein>
<proteinExistence type="predicted"/>
<reference evidence="2 3" key="1">
    <citation type="submission" date="2020-08" db="EMBL/GenBank/DDBJ databases">
        <title>Hymenobacter sp. S2-20-2 genome sequencing.</title>
        <authorList>
            <person name="Jin L."/>
        </authorList>
    </citation>
    <scope>NUCLEOTIDE SEQUENCE [LARGE SCALE GENOMIC DNA]</scope>
    <source>
        <strain evidence="2 3">S2-20-2</strain>
    </source>
</reference>
<gene>
    <name evidence="2" type="ORF">H4317_18645</name>
</gene>
<dbReference type="SUPFAM" id="SSF50998">
    <property type="entry name" value="Quinoprotein alcohol dehydrogenase-like"/>
    <property type="match status" value="1"/>
</dbReference>
<dbReference type="RefSeq" id="WP_185888055.1">
    <property type="nucleotide sequence ID" value="NZ_CP060202.1"/>
</dbReference>